<dbReference type="PANTHER" id="PTHR45614">
    <property type="entry name" value="MYB PROTEIN-RELATED"/>
    <property type="match status" value="1"/>
</dbReference>
<dbReference type="Pfam" id="PF00249">
    <property type="entry name" value="Myb_DNA-binding"/>
    <property type="match status" value="2"/>
</dbReference>
<dbReference type="PROSITE" id="PS51294">
    <property type="entry name" value="HTH_MYB"/>
    <property type="match status" value="1"/>
</dbReference>
<organism evidence="3 4">
    <name type="scientific">Blepharisma stoltei</name>
    <dbReference type="NCBI Taxonomy" id="1481888"/>
    <lineage>
        <taxon>Eukaryota</taxon>
        <taxon>Sar</taxon>
        <taxon>Alveolata</taxon>
        <taxon>Ciliophora</taxon>
        <taxon>Postciliodesmatophora</taxon>
        <taxon>Heterotrichea</taxon>
        <taxon>Heterotrichida</taxon>
        <taxon>Blepharismidae</taxon>
        <taxon>Blepharisma</taxon>
    </lineage>
</organism>
<dbReference type="SMART" id="SM00717">
    <property type="entry name" value="SANT"/>
    <property type="match status" value="3"/>
</dbReference>
<proteinExistence type="predicted"/>
<evidence type="ECO:0000259" key="1">
    <source>
        <dbReference type="PROSITE" id="PS50090"/>
    </source>
</evidence>
<feature type="domain" description="Myb-like" evidence="1">
    <location>
        <begin position="166"/>
        <end position="216"/>
    </location>
</feature>
<dbReference type="Gene3D" id="1.10.10.60">
    <property type="entry name" value="Homeodomain-like"/>
    <property type="match status" value="2"/>
</dbReference>
<reference evidence="3" key="1">
    <citation type="submission" date="2021-09" db="EMBL/GenBank/DDBJ databases">
        <authorList>
            <consortium name="AG Swart"/>
            <person name="Singh M."/>
            <person name="Singh A."/>
            <person name="Seah K."/>
            <person name="Emmerich C."/>
        </authorList>
    </citation>
    <scope>NUCLEOTIDE SEQUENCE</scope>
    <source>
        <strain evidence="3">ATCC30299</strain>
    </source>
</reference>
<dbReference type="InterPro" id="IPR009057">
    <property type="entry name" value="Homeodomain-like_sf"/>
</dbReference>
<dbReference type="AlphaFoldDB" id="A0AAU9IFM2"/>
<accession>A0AAU9IFM2</accession>
<feature type="domain" description="HTH myb-type" evidence="2">
    <location>
        <begin position="166"/>
        <end position="220"/>
    </location>
</feature>
<keyword evidence="4" id="KW-1185">Reference proteome</keyword>
<name>A0AAU9IFM2_9CILI</name>
<dbReference type="PANTHER" id="PTHR45614:SF274">
    <property type="entry name" value="MYB-LIKE DNA-BINDING PROTEIN"/>
    <property type="match status" value="1"/>
</dbReference>
<dbReference type="GO" id="GO:0005634">
    <property type="term" value="C:nucleus"/>
    <property type="evidence" value="ECO:0007669"/>
    <property type="project" value="TreeGrafter"/>
</dbReference>
<sequence>MESETKFHLPFPNLAFTSVNPMCLMPWIYLPNSLEKTDTESPLKKTKYNRTWKRKEVELLYSTTRDFCIRTGKEIDKLDYNDYNEIAKYVNKPPKQCMSKIHEVITSGTLRPGIWSEPEDERLKQLLGTGKKKWGELANILNNELHKGIKIRTGKQCKERWNNHLNPQINRGIWTPVEDLMLLEAHKKLGNRWSLIAKELNTRTESSIKNRVKSLLNQEKQELDSLDLPGQALDRLIMRKKIEAEQLENLSTESKDFVIPLENYK</sequence>
<gene>
    <name evidence="3" type="ORF">BSTOLATCC_MIC5404</name>
</gene>
<evidence type="ECO:0008006" key="5">
    <source>
        <dbReference type="Google" id="ProtNLM"/>
    </source>
</evidence>
<evidence type="ECO:0000313" key="4">
    <source>
        <dbReference type="Proteomes" id="UP001162131"/>
    </source>
</evidence>
<feature type="domain" description="Myb-like" evidence="1">
    <location>
        <begin position="107"/>
        <end position="165"/>
    </location>
</feature>
<evidence type="ECO:0000313" key="3">
    <source>
        <dbReference type="EMBL" id="CAG9312156.1"/>
    </source>
</evidence>
<comment type="caution">
    <text evidence="3">The sequence shown here is derived from an EMBL/GenBank/DDBJ whole genome shotgun (WGS) entry which is preliminary data.</text>
</comment>
<dbReference type="EMBL" id="CAJZBQ010000005">
    <property type="protein sequence ID" value="CAG9312156.1"/>
    <property type="molecule type" value="Genomic_DNA"/>
</dbReference>
<dbReference type="SUPFAM" id="SSF46689">
    <property type="entry name" value="Homeodomain-like"/>
    <property type="match status" value="2"/>
</dbReference>
<dbReference type="InterPro" id="IPR017930">
    <property type="entry name" value="Myb_dom"/>
</dbReference>
<dbReference type="Proteomes" id="UP001162131">
    <property type="component" value="Unassembled WGS sequence"/>
</dbReference>
<dbReference type="InterPro" id="IPR001005">
    <property type="entry name" value="SANT/Myb"/>
</dbReference>
<dbReference type="InterPro" id="IPR050560">
    <property type="entry name" value="MYB_TF"/>
</dbReference>
<dbReference type="GO" id="GO:0000978">
    <property type="term" value="F:RNA polymerase II cis-regulatory region sequence-specific DNA binding"/>
    <property type="evidence" value="ECO:0007669"/>
    <property type="project" value="TreeGrafter"/>
</dbReference>
<dbReference type="GO" id="GO:0000981">
    <property type="term" value="F:DNA-binding transcription factor activity, RNA polymerase II-specific"/>
    <property type="evidence" value="ECO:0007669"/>
    <property type="project" value="TreeGrafter"/>
</dbReference>
<dbReference type="PROSITE" id="PS50090">
    <property type="entry name" value="MYB_LIKE"/>
    <property type="match status" value="2"/>
</dbReference>
<dbReference type="CDD" id="cd00167">
    <property type="entry name" value="SANT"/>
    <property type="match status" value="2"/>
</dbReference>
<evidence type="ECO:0000259" key="2">
    <source>
        <dbReference type="PROSITE" id="PS51294"/>
    </source>
</evidence>
<protein>
    <recommendedName>
        <fullName evidence="5">Myb-like DNA-binding domain containing protein</fullName>
    </recommendedName>
</protein>